<dbReference type="PROSITE" id="PS51257">
    <property type="entry name" value="PROKAR_LIPOPROTEIN"/>
    <property type="match status" value="1"/>
</dbReference>
<evidence type="ECO:0000256" key="8">
    <source>
        <dbReference type="SAM" id="MobiDB-lite"/>
    </source>
</evidence>
<feature type="signal peptide" evidence="9">
    <location>
        <begin position="1"/>
        <end position="19"/>
    </location>
</feature>
<dbReference type="Pfam" id="PF01431">
    <property type="entry name" value="Peptidase_M13"/>
    <property type="match status" value="1"/>
</dbReference>
<keyword evidence="13" id="KW-1185">Reference proteome</keyword>
<feature type="domain" description="Peptidase M13 C-terminal" evidence="10">
    <location>
        <begin position="489"/>
        <end position="690"/>
    </location>
</feature>
<organism evidence="12 13">
    <name type="scientific">Paraglaciecola mesophila</name>
    <dbReference type="NCBI Taxonomy" id="197222"/>
    <lineage>
        <taxon>Bacteria</taxon>
        <taxon>Pseudomonadati</taxon>
        <taxon>Pseudomonadota</taxon>
        <taxon>Gammaproteobacteria</taxon>
        <taxon>Alteromonadales</taxon>
        <taxon>Alteromonadaceae</taxon>
        <taxon>Paraglaciecola</taxon>
    </lineage>
</organism>
<dbReference type="PRINTS" id="PR00786">
    <property type="entry name" value="NEPRILYSIN"/>
</dbReference>
<dbReference type="GO" id="GO:0046872">
    <property type="term" value="F:metal ion binding"/>
    <property type="evidence" value="ECO:0007669"/>
    <property type="project" value="UniProtKB-KW"/>
</dbReference>
<dbReference type="KEGG" id="pmes:FX988_03576"/>
<dbReference type="SUPFAM" id="SSF55486">
    <property type="entry name" value="Metalloproteases ('zincins'), catalytic domain"/>
    <property type="match status" value="1"/>
</dbReference>
<dbReference type="CDD" id="cd08662">
    <property type="entry name" value="M13"/>
    <property type="match status" value="1"/>
</dbReference>
<evidence type="ECO:0000256" key="5">
    <source>
        <dbReference type="ARBA" id="ARBA00022801"/>
    </source>
</evidence>
<keyword evidence="9" id="KW-0732">Signal</keyword>
<keyword evidence="6" id="KW-0862">Zinc</keyword>
<dbReference type="RefSeq" id="WP_160181416.1">
    <property type="nucleotide sequence ID" value="NZ_CP047656.1"/>
</dbReference>
<dbReference type="GO" id="GO:0005886">
    <property type="term" value="C:plasma membrane"/>
    <property type="evidence" value="ECO:0007669"/>
    <property type="project" value="TreeGrafter"/>
</dbReference>
<dbReference type="EC" id="3.4.24.-" evidence="12"/>
<evidence type="ECO:0000313" key="12">
    <source>
        <dbReference type="EMBL" id="QHJ13315.1"/>
    </source>
</evidence>
<dbReference type="PANTHER" id="PTHR11733:SF167">
    <property type="entry name" value="FI17812P1-RELATED"/>
    <property type="match status" value="1"/>
</dbReference>
<dbReference type="OrthoDB" id="9775677at2"/>
<keyword evidence="5 12" id="KW-0378">Hydrolase</keyword>
<dbReference type="InterPro" id="IPR018497">
    <property type="entry name" value="Peptidase_M13_C"/>
</dbReference>
<evidence type="ECO:0000256" key="1">
    <source>
        <dbReference type="ARBA" id="ARBA00001947"/>
    </source>
</evidence>
<comment type="similarity">
    <text evidence="2">Belongs to the peptidase M13 family.</text>
</comment>
<dbReference type="InterPro" id="IPR000718">
    <property type="entry name" value="Peptidase_M13"/>
</dbReference>
<dbReference type="InterPro" id="IPR042089">
    <property type="entry name" value="Peptidase_M13_dom_2"/>
</dbReference>
<dbReference type="PANTHER" id="PTHR11733">
    <property type="entry name" value="ZINC METALLOPROTEASE FAMILY M13 NEPRILYSIN-RELATED"/>
    <property type="match status" value="1"/>
</dbReference>
<reference evidence="12 13" key="1">
    <citation type="submission" date="2019-12" db="EMBL/GenBank/DDBJ databases">
        <title>Genome sequencing and assembly of endphytes of Porphyra tenera.</title>
        <authorList>
            <person name="Park J.M."/>
            <person name="Shin R."/>
            <person name="Jo S.H."/>
        </authorList>
    </citation>
    <scope>NUCLEOTIDE SEQUENCE [LARGE SCALE GENOMIC DNA]</scope>
    <source>
        <strain evidence="12 13">GPM4</strain>
    </source>
</reference>
<evidence type="ECO:0000256" key="4">
    <source>
        <dbReference type="ARBA" id="ARBA00022723"/>
    </source>
</evidence>
<dbReference type="Gene3D" id="1.10.1380.10">
    <property type="entry name" value="Neutral endopeptidase , domain2"/>
    <property type="match status" value="1"/>
</dbReference>
<dbReference type="Gene3D" id="3.40.390.10">
    <property type="entry name" value="Collagenase (Catalytic Domain)"/>
    <property type="match status" value="1"/>
</dbReference>
<protein>
    <submittedName>
        <fullName evidence="12">Neutral endopeptidase</fullName>
        <ecNumber evidence="12">3.4.24.-</ecNumber>
    </submittedName>
</protein>
<evidence type="ECO:0000256" key="6">
    <source>
        <dbReference type="ARBA" id="ARBA00022833"/>
    </source>
</evidence>
<feature type="region of interest" description="Disordered" evidence="8">
    <location>
        <begin position="22"/>
        <end position="47"/>
    </location>
</feature>
<evidence type="ECO:0000313" key="13">
    <source>
        <dbReference type="Proteomes" id="UP000464524"/>
    </source>
</evidence>
<dbReference type="GO" id="GO:0004222">
    <property type="term" value="F:metalloendopeptidase activity"/>
    <property type="evidence" value="ECO:0007669"/>
    <property type="project" value="InterPro"/>
</dbReference>
<keyword evidence="7" id="KW-0482">Metalloprotease</keyword>
<dbReference type="AlphaFoldDB" id="A0A857JMM9"/>
<gene>
    <name evidence="12" type="ORF">FX988_03576</name>
</gene>
<comment type="cofactor">
    <cofactor evidence="1">
        <name>Zn(2+)</name>
        <dbReference type="ChEBI" id="CHEBI:29105"/>
    </cofactor>
</comment>
<keyword evidence="4" id="KW-0479">Metal-binding</keyword>
<feature type="chain" id="PRO_5032605167" evidence="9">
    <location>
        <begin position="20"/>
        <end position="693"/>
    </location>
</feature>
<evidence type="ECO:0000256" key="2">
    <source>
        <dbReference type="ARBA" id="ARBA00007357"/>
    </source>
</evidence>
<evidence type="ECO:0000256" key="9">
    <source>
        <dbReference type="SAM" id="SignalP"/>
    </source>
</evidence>
<feature type="domain" description="Peptidase M13 N-terminal" evidence="11">
    <location>
        <begin position="59"/>
        <end position="437"/>
    </location>
</feature>
<dbReference type="PROSITE" id="PS51885">
    <property type="entry name" value="NEPRILYSIN"/>
    <property type="match status" value="1"/>
</dbReference>
<feature type="compositionally biased region" description="Basic and acidic residues" evidence="8">
    <location>
        <begin position="24"/>
        <end position="43"/>
    </location>
</feature>
<proteinExistence type="inferred from homology"/>
<evidence type="ECO:0000259" key="11">
    <source>
        <dbReference type="Pfam" id="PF05649"/>
    </source>
</evidence>
<sequence>MKKLSLVAMSVCIALGLSACSPGPEKDSETKQETTTSTEKKAPELSGIDLTAIDETVRPQDDLFRHVNGAWLESTEIPGDKSRYGVFNVLYDDTQERLKSMIQEAADTDAKQGTNTQKLGDMYNSYMNVELANQLGLSPLQAELDSIKNISDMQQVSAKFGELYTKGVGGIFNFYVSPDAKNPAVVGMYLVQGGLTLPDRDYYSKDEEKFVKFRDATQTYMAALLSKAGIANPEQAATELMDLEKDIASKHISRVESRDAEKNYNKRSAQEVKSLMGSSFDWQAYADESGIGSVDEIIVRNLPYFEAVGEIYANHDVQVWKNYLTYNLIDAYASRLDEELVNLHFDFHSKTLNGIPEQQPRWKRAVAATSGVLGEVLGQQYVERYFTPEAKAKMDELVKNLTKAYGESIDQLDWMTPETKKAAREKLAKFTPKIGYPDKWLNYDDLTIAADDLVGNYVRYFEFDHAVDVEKIGKPVDKADWGMTPQTINAYYSPVRNEIVFPAGILQSPFFDMTADDAVNYGAIGAVIGHEIGHGFDDQGSKYDGEGNLRSWWSDEDRAAFDVLGKKLVDQFNAYEPIPGQNVNGELTLGENIGDLAGVTIGYKAYHMSLGDEEGKVIDGLTGDQRFFMGYAQVWRSKMREDALRARLLSDPHSPGEYRVNGIVGNVDAFYEAFDVKEGDNMYLKPEDRVKIW</sequence>
<dbReference type="Pfam" id="PF05649">
    <property type="entry name" value="Peptidase_M13_N"/>
    <property type="match status" value="1"/>
</dbReference>
<dbReference type="Proteomes" id="UP000464524">
    <property type="component" value="Chromosome"/>
</dbReference>
<name>A0A857JMM9_9ALTE</name>
<accession>A0A857JMM9</accession>
<keyword evidence="3" id="KW-0645">Protease</keyword>
<evidence type="ECO:0000256" key="3">
    <source>
        <dbReference type="ARBA" id="ARBA00022670"/>
    </source>
</evidence>
<dbReference type="EMBL" id="CP047656">
    <property type="protein sequence ID" value="QHJ13315.1"/>
    <property type="molecule type" value="Genomic_DNA"/>
</dbReference>
<dbReference type="GO" id="GO:0016485">
    <property type="term" value="P:protein processing"/>
    <property type="evidence" value="ECO:0007669"/>
    <property type="project" value="TreeGrafter"/>
</dbReference>
<evidence type="ECO:0000256" key="7">
    <source>
        <dbReference type="ARBA" id="ARBA00023049"/>
    </source>
</evidence>
<dbReference type="InterPro" id="IPR024079">
    <property type="entry name" value="MetalloPept_cat_dom_sf"/>
</dbReference>
<evidence type="ECO:0000259" key="10">
    <source>
        <dbReference type="Pfam" id="PF01431"/>
    </source>
</evidence>
<dbReference type="InterPro" id="IPR008753">
    <property type="entry name" value="Peptidase_M13_N"/>
</dbReference>